<sequence length="189" mass="20294">MKKFLLIVAFVMVSVFPQSHVLAEESFSQHVGDIIVGTISDFGFSDETGMFVNDVTLDEKGKEMVSLIYGLSIKGQNSGDYTDILVPLTVEASRIVITSSHATGFVSDGISAGGAFDSYVGHTILGTVSDFGFSDEANIFIYDSKFDSSGKEMVSIIFGISIGSGDRHNYVLAPMTVEASRIHVKSVLD</sequence>
<feature type="chain" id="PRO_5037942508" evidence="1">
    <location>
        <begin position="24"/>
        <end position="189"/>
    </location>
</feature>
<gene>
    <name evidence="2" type="ORF">IC620_14560</name>
</gene>
<organism evidence="2 3">
    <name type="scientific">Polycladospora coralii</name>
    <dbReference type="NCBI Taxonomy" id="2771432"/>
    <lineage>
        <taxon>Bacteria</taxon>
        <taxon>Bacillati</taxon>
        <taxon>Bacillota</taxon>
        <taxon>Bacilli</taxon>
        <taxon>Bacillales</taxon>
        <taxon>Thermoactinomycetaceae</taxon>
        <taxon>Polycladospora</taxon>
    </lineage>
</organism>
<protein>
    <submittedName>
        <fullName evidence="2">Uncharacterized protein</fullName>
    </submittedName>
</protein>
<dbReference type="AlphaFoldDB" id="A0A926NBK5"/>
<name>A0A926NBK5_9BACL</name>
<evidence type="ECO:0000313" key="3">
    <source>
        <dbReference type="Proteomes" id="UP000661691"/>
    </source>
</evidence>
<reference evidence="2" key="1">
    <citation type="submission" date="2020-09" db="EMBL/GenBank/DDBJ databases">
        <title>A novel bacterium of genus Hazenella, isolated from South China Sea.</title>
        <authorList>
            <person name="Huang H."/>
            <person name="Mo K."/>
            <person name="Hu Y."/>
        </authorList>
    </citation>
    <scope>NUCLEOTIDE SEQUENCE</scope>
    <source>
        <strain evidence="2">IB182357</strain>
    </source>
</reference>
<keyword evidence="3" id="KW-1185">Reference proteome</keyword>
<keyword evidence="1" id="KW-0732">Signal</keyword>
<dbReference type="RefSeq" id="WP_191141090.1">
    <property type="nucleotide sequence ID" value="NZ_JACXAG020000013.1"/>
</dbReference>
<accession>A0A926NBK5</accession>
<dbReference type="EMBL" id="JACXAH010000029">
    <property type="protein sequence ID" value="MBD1373567.1"/>
    <property type="molecule type" value="Genomic_DNA"/>
</dbReference>
<feature type="signal peptide" evidence="1">
    <location>
        <begin position="1"/>
        <end position="23"/>
    </location>
</feature>
<dbReference type="Proteomes" id="UP000661691">
    <property type="component" value="Unassembled WGS sequence"/>
</dbReference>
<proteinExistence type="predicted"/>
<comment type="caution">
    <text evidence="2">The sequence shown here is derived from an EMBL/GenBank/DDBJ whole genome shotgun (WGS) entry which is preliminary data.</text>
</comment>
<evidence type="ECO:0000313" key="2">
    <source>
        <dbReference type="EMBL" id="MBD1373567.1"/>
    </source>
</evidence>
<evidence type="ECO:0000256" key="1">
    <source>
        <dbReference type="SAM" id="SignalP"/>
    </source>
</evidence>